<dbReference type="GO" id="GO:0008999">
    <property type="term" value="F:protein-N-terminal-alanine acetyltransferase activity"/>
    <property type="evidence" value="ECO:0007669"/>
    <property type="project" value="TreeGrafter"/>
</dbReference>
<evidence type="ECO:0000313" key="5">
    <source>
        <dbReference type="EMBL" id="TKB00524.1"/>
    </source>
</evidence>
<dbReference type="Gene3D" id="3.40.630.30">
    <property type="match status" value="1"/>
</dbReference>
<accession>A0A4U0Z7F2</accession>
<dbReference type="InterPro" id="IPR051531">
    <property type="entry name" value="N-acetyltransferase"/>
</dbReference>
<keyword evidence="1 5" id="KW-0808">Transferase</keyword>
<dbReference type="OrthoDB" id="9801669at2"/>
<dbReference type="InterPro" id="IPR000182">
    <property type="entry name" value="GNAT_dom"/>
</dbReference>
<dbReference type="Proteomes" id="UP000305471">
    <property type="component" value="Unassembled WGS sequence"/>
</dbReference>
<proteinExistence type="inferred from homology"/>
<evidence type="ECO:0000256" key="2">
    <source>
        <dbReference type="ARBA" id="ARBA00023315"/>
    </source>
</evidence>
<sequence length="174" mass="19675">MEVKLVSVSDAALLSKFYEENEAHLSAWEPSREGGYHSVTAWEQRLEEWSSEKLNGNSAHFVLTEPNQLKIIAICSLTNIVKGPFMACNMGYAVAQKYEGKGFMKFLCQKTIDYAFKELSLNRIMANYMPSNYRSAKLLESLGFTKEGEAKRYLKINGCWEDHVLTSLLSPGNT</sequence>
<evidence type="ECO:0000259" key="4">
    <source>
        <dbReference type="PROSITE" id="PS51186"/>
    </source>
</evidence>
<dbReference type="PROSITE" id="PS51186">
    <property type="entry name" value="GNAT"/>
    <property type="match status" value="1"/>
</dbReference>
<keyword evidence="2" id="KW-0012">Acyltransferase</keyword>
<dbReference type="InterPro" id="IPR016181">
    <property type="entry name" value="Acyl_CoA_acyltransferase"/>
</dbReference>
<dbReference type="SUPFAM" id="SSF55729">
    <property type="entry name" value="Acyl-CoA N-acyltransferases (Nat)"/>
    <property type="match status" value="1"/>
</dbReference>
<evidence type="ECO:0000256" key="3">
    <source>
        <dbReference type="ARBA" id="ARBA00038502"/>
    </source>
</evidence>
<comment type="caution">
    <text evidence="5">The sequence shown here is derived from an EMBL/GenBank/DDBJ whole genome shotgun (WGS) entry which is preliminary data.</text>
</comment>
<protein>
    <submittedName>
        <fullName evidence="5">GNAT family N-acetyltransferase</fullName>
    </submittedName>
</protein>
<evidence type="ECO:0000313" key="6">
    <source>
        <dbReference type="Proteomes" id="UP000305471"/>
    </source>
</evidence>
<reference evidence="5 6" key="1">
    <citation type="submission" date="2019-04" db="EMBL/GenBank/DDBJ databases">
        <title>Alteromonas portus sp. nov., an alginate lyase-excreting marine bacterium.</title>
        <authorList>
            <person name="Huang H."/>
            <person name="Mo K."/>
            <person name="Bao S."/>
        </authorList>
    </citation>
    <scope>NUCLEOTIDE SEQUENCE [LARGE SCALE GENOMIC DNA]</scope>
    <source>
        <strain evidence="5 6">HB161718</strain>
    </source>
</reference>
<dbReference type="PANTHER" id="PTHR43792">
    <property type="entry name" value="GNAT FAMILY, PUTATIVE (AFU_ORTHOLOGUE AFUA_3G00765)-RELATED-RELATED"/>
    <property type="match status" value="1"/>
</dbReference>
<dbReference type="EMBL" id="SWCO01000015">
    <property type="protein sequence ID" value="TKB00524.1"/>
    <property type="molecule type" value="Genomic_DNA"/>
</dbReference>
<dbReference type="Pfam" id="PF13302">
    <property type="entry name" value="Acetyltransf_3"/>
    <property type="match status" value="1"/>
</dbReference>
<comment type="similarity">
    <text evidence="3">Belongs to the acetyltransferase family. RimJ subfamily.</text>
</comment>
<dbReference type="RefSeq" id="WP_136783856.1">
    <property type="nucleotide sequence ID" value="NZ_SWCO01000015.1"/>
</dbReference>
<feature type="domain" description="N-acetyltransferase" evidence="4">
    <location>
        <begin position="1"/>
        <end position="166"/>
    </location>
</feature>
<evidence type="ECO:0000256" key="1">
    <source>
        <dbReference type="ARBA" id="ARBA00022679"/>
    </source>
</evidence>
<dbReference type="GO" id="GO:0005737">
    <property type="term" value="C:cytoplasm"/>
    <property type="evidence" value="ECO:0007669"/>
    <property type="project" value="TreeGrafter"/>
</dbReference>
<organism evidence="5 6">
    <name type="scientific">Alteromonas portus</name>
    <dbReference type="NCBI Taxonomy" id="2565549"/>
    <lineage>
        <taxon>Bacteria</taxon>
        <taxon>Pseudomonadati</taxon>
        <taxon>Pseudomonadota</taxon>
        <taxon>Gammaproteobacteria</taxon>
        <taxon>Alteromonadales</taxon>
        <taxon>Alteromonadaceae</taxon>
        <taxon>Alteromonas/Salinimonas group</taxon>
        <taxon>Alteromonas</taxon>
    </lineage>
</organism>
<keyword evidence="6" id="KW-1185">Reference proteome</keyword>
<dbReference type="AlphaFoldDB" id="A0A4U0Z7F2"/>
<gene>
    <name evidence="5" type="ORF">E5672_19585</name>
</gene>
<dbReference type="PANTHER" id="PTHR43792:SF8">
    <property type="entry name" value="[RIBOSOMAL PROTEIN US5]-ALANINE N-ACETYLTRANSFERASE"/>
    <property type="match status" value="1"/>
</dbReference>
<name>A0A4U0Z7F2_9ALTE</name>